<dbReference type="InterPro" id="IPR003604">
    <property type="entry name" value="Matrin/U1-like-C_Znf_C2H2"/>
</dbReference>
<evidence type="ECO:0000256" key="3">
    <source>
        <dbReference type="ARBA" id="ARBA00022771"/>
    </source>
</evidence>
<name>A0A4U7KLP8_9BASI</name>
<evidence type="ECO:0000256" key="2">
    <source>
        <dbReference type="ARBA" id="ARBA00022723"/>
    </source>
</evidence>
<dbReference type="SMART" id="SM00451">
    <property type="entry name" value="ZnF_U1"/>
    <property type="match status" value="1"/>
</dbReference>
<feature type="region of interest" description="Disordered" evidence="6">
    <location>
        <begin position="234"/>
        <end position="287"/>
    </location>
</feature>
<dbReference type="SUPFAM" id="SSF57667">
    <property type="entry name" value="beta-beta-alpha zinc fingers"/>
    <property type="match status" value="1"/>
</dbReference>
<dbReference type="EMBL" id="SRRM01000021">
    <property type="protein sequence ID" value="TKY85151.1"/>
    <property type="molecule type" value="Genomic_DNA"/>
</dbReference>
<dbReference type="GO" id="GO:0000398">
    <property type="term" value="P:mRNA splicing, via spliceosome"/>
    <property type="evidence" value="ECO:0007669"/>
    <property type="project" value="InterPro"/>
</dbReference>
<dbReference type="Gene3D" id="3.30.160.60">
    <property type="entry name" value="Classic Zinc Finger"/>
    <property type="match status" value="1"/>
</dbReference>
<dbReference type="InterPro" id="IPR040023">
    <property type="entry name" value="WBP4"/>
</dbReference>
<sequence length="287" mass="31093">MADVWISRKRWTCKYCDVTINDDLPSRRHHETGVRHKQNVRNALADLYRKGEQERKDAEHMQKEMARIEALAAASHAKDLASADASVASSSQQPAPPAASSSSKPSIPTRAKPQAGLGRVAPQSVRSLAEKSPQPIAQPGEWEQVQPASSASTSYSNEPSDRDRAKSFRLREKVARVDDSDDESELSSIKVKKRARKDLDVDGGPSLLPTRVQKDEQAHLTDLVKVESDVVAPSDLSTDTAESSVPAVKKEESGEAIATSGNSAEPNLFKKRRAGAGAGAKRVRAVI</sequence>
<dbReference type="GO" id="GO:0003723">
    <property type="term" value="F:RNA binding"/>
    <property type="evidence" value="ECO:0007669"/>
    <property type="project" value="TreeGrafter"/>
</dbReference>
<evidence type="ECO:0000256" key="6">
    <source>
        <dbReference type="SAM" id="MobiDB-lite"/>
    </source>
</evidence>
<dbReference type="InterPro" id="IPR013085">
    <property type="entry name" value="U1-CZ_Znf_C2H2"/>
</dbReference>
<dbReference type="Pfam" id="PF06220">
    <property type="entry name" value="zf-U1"/>
    <property type="match status" value="1"/>
</dbReference>
<dbReference type="OrthoDB" id="191651at2759"/>
<dbReference type="PANTHER" id="PTHR13173">
    <property type="entry name" value="WW DOMAIN BINDING PROTEIN 4"/>
    <property type="match status" value="1"/>
</dbReference>
<evidence type="ECO:0000313" key="8">
    <source>
        <dbReference type="EMBL" id="TKY85151.1"/>
    </source>
</evidence>
<gene>
    <name evidence="8" type="ORF">EX895_006231</name>
</gene>
<organism evidence="8 9">
    <name type="scientific">Sporisorium graminicola</name>
    <dbReference type="NCBI Taxonomy" id="280036"/>
    <lineage>
        <taxon>Eukaryota</taxon>
        <taxon>Fungi</taxon>
        <taxon>Dikarya</taxon>
        <taxon>Basidiomycota</taxon>
        <taxon>Ustilaginomycotina</taxon>
        <taxon>Ustilaginomycetes</taxon>
        <taxon>Ustilaginales</taxon>
        <taxon>Ustilaginaceae</taxon>
        <taxon>Sporisorium</taxon>
    </lineage>
</organism>
<dbReference type="KEGG" id="sgra:EX895_006231"/>
<feature type="compositionally biased region" description="Polar residues" evidence="6">
    <location>
        <begin position="146"/>
        <end position="158"/>
    </location>
</feature>
<dbReference type="Proteomes" id="UP000306050">
    <property type="component" value="Chromosome SGRAM_8"/>
</dbReference>
<accession>A0A4U7KLP8</accession>
<dbReference type="GO" id="GO:0071011">
    <property type="term" value="C:precatalytic spliceosome"/>
    <property type="evidence" value="ECO:0007669"/>
    <property type="project" value="TreeGrafter"/>
</dbReference>
<dbReference type="InterPro" id="IPR036236">
    <property type="entry name" value="Znf_C2H2_sf"/>
</dbReference>
<feature type="compositionally biased region" description="Basic and acidic residues" evidence="6">
    <location>
        <begin position="159"/>
        <end position="178"/>
    </location>
</feature>
<evidence type="ECO:0000256" key="4">
    <source>
        <dbReference type="ARBA" id="ARBA00022833"/>
    </source>
</evidence>
<feature type="region of interest" description="Disordered" evidence="6">
    <location>
        <begin position="82"/>
        <end position="189"/>
    </location>
</feature>
<feature type="compositionally biased region" description="Low complexity" evidence="6">
    <location>
        <begin position="82"/>
        <end position="106"/>
    </location>
</feature>
<evidence type="ECO:0000256" key="1">
    <source>
        <dbReference type="ARBA" id="ARBA00004123"/>
    </source>
</evidence>
<evidence type="ECO:0000256" key="5">
    <source>
        <dbReference type="ARBA" id="ARBA00023242"/>
    </source>
</evidence>
<proteinExistence type="predicted"/>
<dbReference type="PANTHER" id="PTHR13173:SF10">
    <property type="entry name" value="WW DOMAIN-BINDING PROTEIN 4"/>
    <property type="match status" value="1"/>
</dbReference>
<keyword evidence="4" id="KW-0862">Zinc</keyword>
<dbReference type="GeneID" id="40729126"/>
<keyword evidence="9" id="KW-1185">Reference proteome</keyword>
<keyword evidence="5" id="KW-0539">Nucleus</keyword>
<keyword evidence="3" id="KW-0863">Zinc-finger</keyword>
<evidence type="ECO:0000259" key="7">
    <source>
        <dbReference type="PROSITE" id="PS50171"/>
    </source>
</evidence>
<dbReference type="AlphaFoldDB" id="A0A4U7KLP8"/>
<comment type="subcellular location">
    <subcellularLocation>
        <location evidence="1">Nucleus</location>
    </subcellularLocation>
</comment>
<keyword evidence="2" id="KW-0479">Metal-binding</keyword>
<dbReference type="RefSeq" id="XP_029737136.1">
    <property type="nucleotide sequence ID" value="XM_029886823.1"/>
</dbReference>
<dbReference type="PROSITE" id="PS50171">
    <property type="entry name" value="ZF_MATRIN"/>
    <property type="match status" value="1"/>
</dbReference>
<dbReference type="GO" id="GO:0008270">
    <property type="term" value="F:zinc ion binding"/>
    <property type="evidence" value="ECO:0007669"/>
    <property type="project" value="UniProtKB-KW"/>
</dbReference>
<protein>
    <recommendedName>
        <fullName evidence="7">Matrin-type domain-containing protein</fullName>
    </recommendedName>
</protein>
<feature type="domain" description="Matrin-type" evidence="7">
    <location>
        <begin position="11"/>
        <end position="42"/>
    </location>
</feature>
<comment type="caution">
    <text evidence="8">The sequence shown here is derived from an EMBL/GenBank/DDBJ whole genome shotgun (WGS) entry which is preliminary data.</text>
</comment>
<evidence type="ECO:0000313" key="9">
    <source>
        <dbReference type="Proteomes" id="UP000306050"/>
    </source>
</evidence>
<dbReference type="InterPro" id="IPR000690">
    <property type="entry name" value="Matrin/U1-C_Znf_C2H2"/>
</dbReference>
<reference evidence="8 9" key="1">
    <citation type="submission" date="2019-05" db="EMBL/GenBank/DDBJ databases">
        <title>Sporisorium graminicola CBS 10092 draft sequencing and annotation.</title>
        <authorList>
            <person name="Solano-Gonzalez S."/>
            <person name="Caddick M.X."/>
            <person name="Darby A."/>
        </authorList>
    </citation>
    <scope>NUCLEOTIDE SEQUENCE [LARGE SCALE GENOMIC DNA]</scope>
    <source>
        <strain evidence="8 9">CBS 10092</strain>
    </source>
</reference>